<organism evidence="11 12">
    <name type="scientific">Mycetomoellerius zeteki</name>
    <dbReference type="NCBI Taxonomy" id="64791"/>
    <lineage>
        <taxon>Eukaryota</taxon>
        <taxon>Metazoa</taxon>
        <taxon>Ecdysozoa</taxon>
        <taxon>Arthropoda</taxon>
        <taxon>Hexapoda</taxon>
        <taxon>Insecta</taxon>
        <taxon>Pterygota</taxon>
        <taxon>Neoptera</taxon>
        <taxon>Endopterygota</taxon>
        <taxon>Hymenoptera</taxon>
        <taxon>Apocrita</taxon>
        <taxon>Aculeata</taxon>
        <taxon>Formicoidea</taxon>
        <taxon>Formicidae</taxon>
        <taxon>Myrmicinae</taxon>
        <taxon>Mycetomoellerius</taxon>
    </lineage>
</organism>
<evidence type="ECO:0000313" key="11">
    <source>
        <dbReference type="EMBL" id="KYQ47302.1"/>
    </source>
</evidence>
<dbReference type="InterPro" id="IPR029058">
    <property type="entry name" value="AB_hydrolase_fold"/>
</dbReference>
<dbReference type="GO" id="GO:0008970">
    <property type="term" value="F:phospholipase A1 activity"/>
    <property type="evidence" value="ECO:0007669"/>
    <property type="project" value="UniProtKB-EC"/>
</dbReference>
<dbReference type="InterPro" id="IPR000734">
    <property type="entry name" value="TAG_lipase"/>
</dbReference>
<keyword evidence="6" id="KW-0378">Hydrolase</keyword>
<dbReference type="Pfam" id="PF00151">
    <property type="entry name" value="Lipase"/>
    <property type="match status" value="1"/>
</dbReference>
<sequence length="377" mass="40977">MRTIATILVLFLIQCTYLRAEINHVPAMGKFTESCIFGVKSVSLYLYNSHVTGEMVPDNELCNNIDPSQPVTFVVHGFTSYANSSQTRDLAMQLKHKSTVFAMDWSQAACKDGIPILKYTGYYSAVINTREIGHLLANYTITLNKQCGVPLEKITYFGHSLGAHVCGFAGKNIKSLGFEIELIIGADPARPLFSGNKPEDRLCDSDAKRLVVFHTSQLGMAIPMGDLDLYFNGGQNQPGCGLNFFACPHSRAIAYLTNILKNNCGFPGVSDSSSSYPNSNTTDCIMVNSNVLDCNSSMKGKYYVFVDEHSYCTKETFSCKQIRKFARSLIAINLLSISDPAEMSLVCGCAVVLGCGLFNCPVVEGAAKPGGGCIAQC</sequence>
<gene>
    <name evidence="11" type="ORF">ALC60_13702</name>
</gene>
<name>A0A151WHJ3_9HYME</name>
<evidence type="ECO:0000256" key="7">
    <source>
        <dbReference type="ARBA" id="ARBA00023157"/>
    </source>
</evidence>
<keyword evidence="9" id="KW-0732">Signal</keyword>
<dbReference type="GO" id="GO:0005615">
    <property type="term" value="C:extracellular space"/>
    <property type="evidence" value="ECO:0007669"/>
    <property type="project" value="TreeGrafter"/>
</dbReference>
<dbReference type="InterPro" id="IPR013818">
    <property type="entry name" value="Lipase"/>
</dbReference>
<dbReference type="STRING" id="64791.A0A151WHJ3"/>
<evidence type="ECO:0000256" key="6">
    <source>
        <dbReference type="ARBA" id="ARBA00022801"/>
    </source>
</evidence>
<proteinExistence type="inferred from homology"/>
<keyword evidence="5" id="KW-0964">Secreted</keyword>
<dbReference type="Gene3D" id="3.40.50.1820">
    <property type="entry name" value="alpha/beta hydrolase"/>
    <property type="match status" value="1"/>
</dbReference>
<dbReference type="SUPFAM" id="SSF53474">
    <property type="entry name" value="alpha/beta-Hydrolases"/>
    <property type="match status" value="1"/>
</dbReference>
<evidence type="ECO:0000256" key="5">
    <source>
        <dbReference type="ARBA" id="ARBA00022525"/>
    </source>
</evidence>
<keyword evidence="12" id="KW-1185">Reference proteome</keyword>
<dbReference type="Proteomes" id="UP000075809">
    <property type="component" value="Unassembled WGS sequence"/>
</dbReference>
<evidence type="ECO:0000256" key="1">
    <source>
        <dbReference type="ARBA" id="ARBA00000111"/>
    </source>
</evidence>
<accession>A0A151WHJ3</accession>
<dbReference type="AlphaFoldDB" id="A0A151WHJ3"/>
<dbReference type="PANTHER" id="PTHR11610:SF173">
    <property type="entry name" value="LIPASE DOMAIN-CONTAINING PROTEIN-RELATED"/>
    <property type="match status" value="1"/>
</dbReference>
<feature type="signal peptide" evidence="9">
    <location>
        <begin position="1"/>
        <end position="20"/>
    </location>
</feature>
<reference evidence="11 12" key="1">
    <citation type="submission" date="2015-09" db="EMBL/GenBank/DDBJ databases">
        <title>Trachymyrmex zeteki WGS genome.</title>
        <authorList>
            <person name="Nygaard S."/>
            <person name="Hu H."/>
            <person name="Boomsma J."/>
            <person name="Zhang G."/>
        </authorList>
    </citation>
    <scope>NUCLEOTIDE SEQUENCE [LARGE SCALE GENOMIC DNA]</scope>
    <source>
        <strain evidence="11">Tzet28-1</strain>
        <tissue evidence="11">Whole body</tissue>
    </source>
</reference>
<dbReference type="EMBL" id="KQ983115">
    <property type="protein sequence ID" value="KYQ47302.1"/>
    <property type="molecule type" value="Genomic_DNA"/>
</dbReference>
<evidence type="ECO:0000256" key="4">
    <source>
        <dbReference type="ARBA" id="ARBA00013179"/>
    </source>
</evidence>
<dbReference type="EC" id="3.1.1.32" evidence="4"/>
<dbReference type="GO" id="GO:0016042">
    <property type="term" value="P:lipid catabolic process"/>
    <property type="evidence" value="ECO:0007669"/>
    <property type="project" value="TreeGrafter"/>
</dbReference>
<evidence type="ECO:0000256" key="2">
    <source>
        <dbReference type="ARBA" id="ARBA00004613"/>
    </source>
</evidence>
<evidence type="ECO:0000256" key="8">
    <source>
        <dbReference type="RuleBase" id="RU004262"/>
    </source>
</evidence>
<comment type="similarity">
    <text evidence="3 8">Belongs to the AB hydrolase superfamily. Lipase family.</text>
</comment>
<evidence type="ECO:0000313" key="12">
    <source>
        <dbReference type="Proteomes" id="UP000075809"/>
    </source>
</evidence>
<comment type="catalytic activity">
    <reaction evidence="1">
        <text>a 1,2-diacyl-sn-glycero-3-phosphocholine + H2O = a 2-acyl-sn-glycero-3-phosphocholine + a fatty acid + H(+)</text>
        <dbReference type="Rhea" id="RHEA:18689"/>
        <dbReference type="ChEBI" id="CHEBI:15377"/>
        <dbReference type="ChEBI" id="CHEBI:15378"/>
        <dbReference type="ChEBI" id="CHEBI:28868"/>
        <dbReference type="ChEBI" id="CHEBI:57643"/>
        <dbReference type="ChEBI" id="CHEBI:57875"/>
        <dbReference type="EC" id="3.1.1.32"/>
    </reaction>
</comment>
<protein>
    <recommendedName>
        <fullName evidence="4">phospholipase A1</fullName>
        <ecNumber evidence="4">3.1.1.32</ecNumber>
    </recommendedName>
</protein>
<evidence type="ECO:0000256" key="3">
    <source>
        <dbReference type="ARBA" id="ARBA00010701"/>
    </source>
</evidence>
<dbReference type="GO" id="GO:0017171">
    <property type="term" value="F:serine hydrolase activity"/>
    <property type="evidence" value="ECO:0007669"/>
    <property type="project" value="TreeGrafter"/>
</dbReference>
<feature type="domain" description="Lipase" evidence="10">
    <location>
        <begin position="65"/>
        <end position="286"/>
    </location>
</feature>
<dbReference type="PANTHER" id="PTHR11610">
    <property type="entry name" value="LIPASE"/>
    <property type="match status" value="1"/>
</dbReference>
<keyword evidence="7" id="KW-1015">Disulfide bond</keyword>
<feature type="chain" id="PRO_5007591211" description="phospholipase A1" evidence="9">
    <location>
        <begin position="21"/>
        <end position="377"/>
    </location>
</feature>
<evidence type="ECO:0000256" key="9">
    <source>
        <dbReference type="SAM" id="SignalP"/>
    </source>
</evidence>
<evidence type="ECO:0000259" key="10">
    <source>
        <dbReference type="Pfam" id="PF00151"/>
    </source>
</evidence>
<comment type="subcellular location">
    <subcellularLocation>
        <location evidence="2">Secreted</location>
    </subcellularLocation>
</comment>